<keyword evidence="1" id="KW-1133">Transmembrane helix</keyword>
<evidence type="ECO:0000313" key="2">
    <source>
        <dbReference type="EMBL" id="KMZ87222.1"/>
    </source>
</evidence>
<evidence type="ECO:0008006" key="4">
    <source>
        <dbReference type="Google" id="ProtNLM"/>
    </source>
</evidence>
<feature type="transmembrane region" description="Helical" evidence="1">
    <location>
        <begin position="271"/>
        <end position="288"/>
    </location>
</feature>
<reference evidence="2 3" key="1">
    <citation type="submission" date="2011-08" db="EMBL/GenBank/DDBJ databases">
        <title>The Genome Sequence of Plasmodium vivax Brazil I.</title>
        <authorList>
            <consortium name="The Broad Institute Genome Sequencing Platform"/>
            <consortium name="The Broad Institute Genome Sequencing Center for Infectious Disease"/>
            <person name="Neafsey D."/>
            <person name="Carlton J."/>
            <person name="Barnwell J."/>
            <person name="Collins W."/>
            <person name="Escalante A."/>
            <person name="Mullikin J."/>
            <person name="Saul A."/>
            <person name="Guigo R."/>
            <person name="Camara F."/>
            <person name="Young S.K."/>
            <person name="Zeng Q."/>
            <person name="Gargeya S."/>
            <person name="Fitzgerald M."/>
            <person name="Haas B."/>
            <person name="Abouelleil A."/>
            <person name="Alvarado L."/>
            <person name="Arachchi H.M."/>
            <person name="Berlin A."/>
            <person name="Brown A."/>
            <person name="Chapman S.B."/>
            <person name="Chen Z."/>
            <person name="Dunbar C."/>
            <person name="Freedman E."/>
            <person name="Gearin G."/>
            <person name="Gellesch M."/>
            <person name="Goldberg J."/>
            <person name="Griggs A."/>
            <person name="Gujja S."/>
            <person name="Heiman D."/>
            <person name="Howarth C."/>
            <person name="Larson L."/>
            <person name="Lui A."/>
            <person name="MacDonald P.J.P."/>
            <person name="Montmayeur A."/>
            <person name="Murphy C."/>
            <person name="Neiman D."/>
            <person name="Pearson M."/>
            <person name="Priest M."/>
            <person name="Roberts A."/>
            <person name="Saif S."/>
            <person name="Shea T."/>
            <person name="Shenoy N."/>
            <person name="Sisk P."/>
            <person name="Stolte C."/>
            <person name="Sykes S."/>
            <person name="Wortman J."/>
            <person name="Nusbaum C."/>
            <person name="Birren B."/>
        </authorList>
    </citation>
    <scope>NUCLEOTIDE SEQUENCE [LARGE SCALE GENOMIC DNA]</scope>
    <source>
        <strain evidence="2 3">Brazil I</strain>
    </source>
</reference>
<dbReference type="InterPro" id="IPR008780">
    <property type="entry name" value="Plasmodium_Vir"/>
</dbReference>
<gene>
    <name evidence="2" type="ORF">PVBG_04007</name>
</gene>
<keyword evidence="1" id="KW-0812">Transmembrane</keyword>
<dbReference type="Proteomes" id="UP000053327">
    <property type="component" value="Unassembled WGS sequence"/>
</dbReference>
<evidence type="ECO:0000256" key="1">
    <source>
        <dbReference type="SAM" id="Phobius"/>
    </source>
</evidence>
<feature type="transmembrane region" description="Helical" evidence="1">
    <location>
        <begin position="559"/>
        <end position="576"/>
    </location>
</feature>
<accession>A0A0J9SY65</accession>
<dbReference type="EMBL" id="KQ234804">
    <property type="protein sequence ID" value="KMZ87222.1"/>
    <property type="molecule type" value="Genomic_DNA"/>
</dbReference>
<organism evidence="2 3">
    <name type="scientific">Plasmodium vivax (strain Brazil I)</name>
    <dbReference type="NCBI Taxonomy" id="1033975"/>
    <lineage>
        <taxon>Eukaryota</taxon>
        <taxon>Sar</taxon>
        <taxon>Alveolata</taxon>
        <taxon>Apicomplexa</taxon>
        <taxon>Aconoidasida</taxon>
        <taxon>Haemosporida</taxon>
        <taxon>Plasmodiidae</taxon>
        <taxon>Plasmodium</taxon>
        <taxon>Plasmodium (Plasmodium)</taxon>
    </lineage>
</organism>
<dbReference type="OrthoDB" id="10340759at2759"/>
<dbReference type="AlphaFoldDB" id="A0A0J9SY65"/>
<sequence>MAEWEGLLRHLPANQKYKELNTVDDVEYNTSICRKHRLDWGEAQDFCDRAVSNLKKVNSISDEERHNRECSYFQHWFYDEIRKNYKQNGKYINNTENSNNLFDVINELNSENSVRKDKCILYSNRSVEDVIEEKALHDYFINFDSIKCDGLSEETCQKYYNYVQYINDLYKKYDKRYLCCYTTDDVVEKTCKRFFKCGEKYNPQNLLVKLGGYIQQLQNQRRGNVDYGTQDNLNTYDSSEEGFLSPYNYQYNYDMEPEYDNTVKSHKFRNVSIITGMIGIFLGLLFYIREKLLRYFPAYRKYDEFNRVTATHDAKEICEKQGIQDENAKAFCERAVTILKELHNNDNDRNRIDKCVYFQHWFSDQVRKNFSNNDKYFSNYELSNNLFDVINNVNYDEKFYTERRCYASRNAGNVKAEKDLHDYFRNFNSINCKNVSKETCERYYNYVNYINDIYKQRKENNLCCYLVGDFVEPECRHYFDCKDQYNPKYLMDRLKREIKQVEDAENRGTTWSGESSRHFAVQEDNYMSNYDMPVFTNFTPQDFHTLNESLLRTRRLHNGFILAGMVGVFLGLLFYIKVSKITYKCMNCS</sequence>
<keyword evidence="1" id="KW-0472">Membrane</keyword>
<protein>
    <recommendedName>
        <fullName evidence="4">VIR protein</fullName>
    </recommendedName>
</protein>
<name>A0A0J9SY65_PLAV1</name>
<evidence type="ECO:0000313" key="3">
    <source>
        <dbReference type="Proteomes" id="UP000053327"/>
    </source>
</evidence>
<dbReference type="Pfam" id="PF05795">
    <property type="entry name" value="Plasmodium_Vir"/>
    <property type="match status" value="2"/>
</dbReference>
<proteinExistence type="predicted"/>